<gene>
    <name evidence="13" type="ORF">ELD05_02405</name>
</gene>
<dbReference type="InterPro" id="IPR027417">
    <property type="entry name" value="P-loop_NTPase"/>
</dbReference>
<evidence type="ECO:0000313" key="14">
    <source>
        <dbReference type="Proteomes" id="UP000282930"/>
    </source>
</evidence>
<keyword evidence="6 13" id="KW-0067">ATP-binding</keyword>
<dbReference type="FunFam" id="1.20.1560.10:FF:000011">
    <property type="entry name" value="Multidrug ABC transporter ATP-binding protein"/>
    <property type="match status" value="1"/>
</dbReference>
<keyword evidence="14" id="KW-1185">Reference proteome</keyword>
<protein>
    <submittedName>
        <fullName evidence="13">ABC transporter ATP-binding protein</fullName>
    </submittedName>
</protein>
<evidence type="ECO:0000256" key="6">
    <source>
        <dbReference type="ARBA" id="ARBA00022840"/>
    </source>
</evidence>
<dbReference type="KEGG" id="ccha:ELD05_02405"/>
<keyword evidence="3" id="KW-1003">Cell membrane</keyword>
<dbReference type="Gene3D" id="3.40.50.300">
    <property type="entry name" value="P-loop containing nucleotide triphosphate hydrolases"/>
    <property type="match status" value="1"/>
</dbReference>
<organism evidence="13 14">
    <name type="scientific">Caldicellulosiruptor changbaiensis</name>
    <dbReference type="NCBI Taxonomy" id="1222016"/>
    <lineage>
        <taxon>Bacteria</taxon>
        <taxon>Bacillati</taxon>
        <taxon>Bacillota</taxon>
        <taxon>Bacillota incertae sedis</taxon>
        <taxon>Caldicellulosiruptorales</taxon>
        <taxon>Caldicellulosiruptoraceae</taxon>
        <taxon>Caldicellulosiruptor</taxon>
    </lineage>
</organism>
<dbReference type="GO" id="GO:0005886">
    <property type="term" value="C:plasma membrane"/>
    <property type="evidence" value="ECO:0007669"/>
    <property type="project" value="UniProtKB-SubCell"/>
</dbReference>
<evidence type="ECO:0000256" key="3">
    <source>
        <dbReference type="ARBA" id="ARBA00022475"/>
    </source>
</evidence>
<dbReference type="CDD" id="cd18778">
    <property type="entry name" value="ABC_6TM_exporter_like"/>
    <property type="match status" value="1"/>
</dbReference>
<dbReference type="AlphaFoldDB" id="A0A3T0D2X2"/>
<feature type="domain" description="ABC transporter" evidence="11">
    <location>
        <begin position="339"/>
        <end position="573"/>
    </location>
</feature>
<feature type="transmembrane region" description="Helical" evidence="10">
    <location>
        <begin position="14"/>
        <end position="39"/>
    </location>
</feature>
<dbReference type="SUPFAM" id="SSF52540">
    <property type="entry name" value="P-loop containing nucleoside triphosphate hydrolases"/>
    <property type="match status" value="1"/>
</dbReference>
<evidence type="ECO:0000256" key="4">
    <source>
        <dbReference type="ARBA" id="ARBA00022692"/>
    </source>
</evidence>
<dbReference type="InterPro" id="IPR017871">
    <property type="entry name" value="ABC_transporter-like_CS"/>
</dbReference>
<keyword evidence="7 10" id="KW-1133">Transmembrane helix</keyword>
<dbReference type="GO" id="GO:0015421">
    <property type="term" value="F:ABC-type oligopeptide transporter activity"/>
    <property type="evidence" value="ECO:0007669"/>
    <property type="project" value="TreeGrafter"/>
</dbReference>
<evidence type="ECO:0000256" key="2">
    <source>
        <dbReference type="ARBA" id="ARBA00022448"/>
    </source>
</evidence>
<evidence type="ECO:0000313" key="13">
    <source>
        <dbReference type="EMBL" id="AZT89607.1"/>
    </source>
</evidence>
<proteinExistence type="predicted"/>
<dbReference type="RefSeq" id="WP_127351219.1">
    <property type="nucleotide sequence ID" value="NZ_CP034791.1"/>
</dbReference>
<feature type="transmembrane region" description="Helical" evidence="10">
    <location>
        <begin position="146"/>
        <end position="175"/>
    </location>
</feature>
<sequence length="588" mass="65504">MGYLIKLVKMARPYWKYLVVSGISMLAITALNLLGPWLVRDLTGIITNISKYPNAKRMIINISLILILSYILRIVFQFLNSYLSHYAAWNLVAHVRTLVYSKLQQLSFGYFVDKQTGQLMSRVVNDTANFEVLIAHAVPELFTNSLIILGVASILFIINPVLAALSLIPIPFLILSGTVFAKKILPNFREAQKALADLNADLQDNLSGIREIQIFNKQEKELLKIKEKIYRHIHALLSALKLSAVFHPTVSFLSSVGTVIVVSVGGLMALRGKVPVQDIVGFILYLSMFYQPVTQLSQVIENVQQALAGAERVFEILQTESQIKEKENATELKNVKGKITFENVSFSYNPDIQVLKNISFEIQPGQMVAFVGPTGVGKTTIMYLLNRFYDPDSGVIKIDDIDIKDVTLKSLHDNISMVMQDVFLFNGTVAQNIAYGKENATMDEIIQAAKIACAHDFIQNLPQGYNTVIGERGVKLSGGQKQRLAIARAVLKNAPILILDEATSSVDTETENEIQRAINNLAGTRTILIIAHRLSTVKKADKIIVLKEGEIVEVGTHDELIAKKGLYYHLCSVQLIDEDNRVVRGNMY</sequence>
<dbReference type="PANTHER" id="PTHR43394:SF1">
    <property type="entry name" value="ATP-BINDING CASSETTE SUB-FAMILY B MEMBER 10, MITOCHONDRIAL"/>
    <property type="match status" value="1"/>
</dbReference>
<evidence type="ECO:0000256" key="9">
    <source>
        <dbReference type="SAM" id="Coils"/>
    </source>
</evidence>
<dbReference type="GO" id="GO:0016887">
    <property type="term" value="F:ATP hydrolysis activity"/>
    <property type="evidence" value="ECO:0007669"/>
    <property type="project" value="InterPro"/>
</dbReference>
<keyword evidence="4 10" id="KW-0812">Transmembrane</keyword>
<feature type="coiled-coil region" evidence="9">
    <location>
        <begin position="293"/>
        <end position="320"/>
    </location>
</feature>
<evidence type="ECO:0000256" key="8">
    <source>
        <dbReference type="ARBA" id="ARBA00023136"/>
    </source>
</evidence>
<dbReference type="PROSITE" id="PS50893">
    <property type="entry name" value="ABC_TRANSPORTER_2"/>
    <property type="match status" value="1"/>
</dbReference>
<dbReference type="InterPro" id="IPR011527">
    <property type="entry name" value="ABC1_TM_dom"/>
</dbReference>
<keyword evidence="9" id="KW-0175">Coiled coil</keyword>
<name>A0A3T0D2X2_9FIRM</name>
<evidence type="ECO:0000256" key="1">
    <source>
        <dbReference type="ARBA" id="ARBA00004651"/>
    </source>
</evidence>
<dbReference type="EMBL" id="CP034791">
    <property type="protein sequence ID" value="AZT89607.1"/>
    <property type="molecule type" value="Genomic_DNA"/>
</dbReference>
<evidence type="ECO:0000256" key="5">
    <source>
        <dbReference type="ARBA" id="ARBA00022741"/>
    </source>
</evidence>
<dbReference type="Pfam" id="PF00005">
    <property type="entry name" value="ABC_tran"/>
    <property type="match status" value="1"/>
</dbReference>
<dbReference type="InterPro" id="IPR039421">
    <property type="entry name" value="Type_1_exporter"/>
</dbReference>
<comment type="subcellular location">
    <subcellularLocation>
        <location evidence="1">Cell membrane</location>
        <topology evidence="1">Multi-pass membrane protein</topology>
    </subcellularLocation>
</comment>
<dbReference type="SUPFAM" id="SSF90123">
    <property type="entry name" value="ABC transporter transmembrane region"/>
    <property type="match status" value="1"/>
</dbReference>
<dbReference type="PROSITE" id="PS50929">
    <property type="entry name" value="ABC_TM1F"/>
    <property type="match status" value="1"/>
</dbReference>
<dbReference type="FunFam" id="3.40.50.300:FF:000287">
    <property type="entry name" value="Multidrug ABC transporter ATP-binding protein"/>
    <property type="match status" value="1"/>
</dbReference>
<dbReference type="SMART" id="SM00382">
    <property type="entry name" value="AAA"/>
    <property type="match status" value="1"/>
</dbReference>
<accession>A0A3T0D2X2</accession>
<keyword evidence="8 10" id="KW-0472">Membrane</keyword>
<reference evidence="13 14" key="1">
    <citation type="submission" date="2018-12" db="EMBL/GenBank/DDBJ databases">
        <title>Genome sequence from the cellulolytic species, Caldicellulosiruptor changbaiensis.</title>
        <authorList>
            <person name="Blumer-Schuette S.E."/>
            <person name="Mendoza C."/>
        </authorList>
    </citation>
    <scope>NUCLEOTIDE SEQUENCE [LARGE SCALE GENOMIC DNA]</scope>
    <source>
        <strain evidence="13 14">CBS-Z</strain>
    </source>
</reference>
<feature type="domain" description="ABC transmembrane type-1" evidence="12">
    <location>
        <begin position="19"/>
        <end position="305"/>
    </location>
</feature>
<dbReference type="GO" id="GO:0005524">
    <property type="term" value="F:ATP binding"/>
    <property type="evidence" value="ECO:0007669"/>
    <property type="project" value="UniProtKB-KW"/>
</dbReference>
<dbReference type="Gene3D" id="1.20.1560.10">
    <property type="entry name" value="ABC transporter type 1, transmembrane domain"/>
    <property type="match status" value="1"/>
</dbReference>
<dbReference type="PROSITE" id="PS00211">
    <property type="entry name" value="ABC_TRANSPORTER_1"/>
    <property type="match status" value="1"/>
</dbReference>
<keyword evidence="5" id="KW-0547">Nucleotide-binding</keyword>
<dbReference type="InterPro" id="IPR036640">
    <property type="entry name" value="ABC1_TM_sf"/>
</dbReference>
<dbReference type="InterPro" id="IPR003593">
    <property type="entry name" value="AAA+_ATPase"/>
</dbReference>
<dbReference type="PANTHER" id="PTHR43394">
    <property type="entry name" value="ATP-DEPENDENT PERMEASE MDL1, MITOCHONDRIAL"/>
    <property type="match status" value="1"/>
</dbReference>
<evidence type="ECO:0000256" key="10">
    <source>
        <dbReference type="SAM" id="Phobius"/>
    </source>
</evidence>
<evidence type="ECO:0000256" key="7">
    <source>
        <dbReference type="ARBA" id="ARBA00022989"/>
    </source>
</evidence>
<evidence type="ECO:0000259" key="12">
    <source>
        <dbReference type="PROSITE" id="PS50929"/>
    </source>
</evidence>
<feature type="transmembrane region" description="Helical" evidence="10">
    <location>
        <begin position="59"/>
        <end position="79"/>
    </location>
</feature>
<dbReference type="Proteomes" id="UP000282930">
    <property type="component" value="Chromosome"/>
</dbReference>
<dbReference type="InterPro" id="IPR003439">
    <property type="entry name" value="ABC_transporter-like_ATP-bd"/>
</dbReference>
<keyword evidence="2" id="KW-0813">Transport</keyword>
<dbReference type="Pfam" id="PF00664">
    <property type="entry name" value="ABC_membrane"/>
    <property type="match status" value="1"/>
</dbReference>
<evidence type="ECO:0000259" key="11">
    <source>
        <dbReference type="PROSITE" id="PS50893"/>
    </source>
</evidence>